<evidence type="ECO:0000259" key="2">
    <source>
        <dbReference type="Pfam" id="PF13360"/>
    </source>
</evidence>
<feature type="domain" description="Pyrrolo-quinoline quinone repeat" evidence="2">
    <location>
        <begin position="205"/>
        <end position="272"/>
    </location>
</feature>
<feature type="transmembrane region" description="Helical" evidence="1">
    <location>
        <begin position="78"/>
        <end position="96"/>
    </location>
</feature>
<sequence>MSTELQKKSVPSFQTKRPRQAIVAASIAAILILLVQWAAPRFDHQIANFICYAIALIGMVVVAYRFHQFGVSVGKRWLVPLVALAGLLTFAGLYRFDGFSGEVMPQFKPRFWGDERMKPVAIQWNSDAETVSASVTAGERALESSLGFLGNDRTGVIAKRHFAIPTSAADVDVLWDHGIGEGWSAFAIEGDSAVTLEQRGATECVSCYRLGDGQLKWIVDAETRHENPLGGIGPRSTPTIHGNRVYALGGTGRLWCLDLETGEILWQADLLELAGWDQPTSEAAIVWGRAASPLLVDDLCIVPFGAPSGDGLAQPSELAKRGRSLIALDAESGDVRWAGGTDQISYASPVVMTLAGIRQVVSVNESSVSGHEIDGGGVLWSFDWPGQSNAAANCSSVVPAGDDQFIIGKGYGGGSALVRVTMTEDGDPTPLEAAAIWSSSRILKTKFTHACVLGDTAFALSDGSLQAVRIEDRKRLWQQPRSDRSAQGQILICEDTIVVQSEAGEVLFVDADPETYRVLCRLPALHSKTWNIPTVAGRHLLVRNDREVVCFLLPDRNVESTNK</sequence>
<dbReference type="RefSeq" id="WP_146599679.1">
    <property type="nucleotide sequence ID" value="NZ_SJPY01000003.1"/>
</dbReference>
<feature type="transmembrane region" description="Helical" evidence="1">
    <location>
        <begin position="45"/>
        <end position="66"/>
    </location>
</feature>
<dbReference type="EMBL" id="SJPY01000003">
    <property type="protein sequence ID" value="TWU43215.1"/>
    <property type="molecule type" value="Genomic_DNA"/>
</dbReference>
<dbReference type="InterPro" id="IPR015943">
    <property type="entry name" value="WD40/YVTN_repeat-like_dom_sf"/>
</dbReference>
<keyword evidence="1" id="KW-0812">Transmembrane</keyword>
<keyword evidence="1" id="KW-0472">Membrane</keyword>
<dbReference type="InterPro" id="IPR018391">
    <property type="entry name" value="PQQ_b-propeller_rpt"/>
</dbReference>
<dbReference type="InterPro" id="IPR011047">
    <property type="entry name" value="Quinoprotein_ADH-like_sf"/>
</dbReference>
<evidence type="ECO:0000313" key="4">
    <source>
        <dbReference type="Proteomes" id="UP000315471"/>
    </source>
</evidence>
<gene>
    <name evidence="3" type="ORF">Q31b_22530</name>
</gene>
<dbReference type="OrthoDB" id="7051554at2"/>
<comment type="caution">
    <text evidence="3">The sequence shown here is derived from an EMBL/GenBank/DDBJ whole genome shotgun (WGS) entry which is preliminary data.</text>
</comment>
<reference evidence="3 4" key="1">
    <citation type="submission" date="2019-02" db="EMBL/GenBank/DDBJ databases">
        <title>Deep-cultivation of Planctomycetes and their phenomic and genomic characterization uncovers novel biology.</title>
        <authorList>
            <person name="Wiegand S."/>
            <person name="Jogler M."/>
            <person name="Boedeker C."/>
            <person name="Pinto D."/>
            <person name="Vollmers J."/>
            <person name="Rivas-Marin E."/>
            <person name="Kohn T."/>
            <person name="Peeters S.H."/>
            <person name="Heuer A."/>
            <person name="Rast P."/>
            <person name="Oberbeckmann S."/>
            <person name="Bunk B."/>
            <person name="Jeske O."/>
            <person name="Meyerdierks A."/>
            <person name="Storesund J.E."/>
            <person name="Kallscheuer N."/>
            <person name="Luecker S."/>
            <person name="Lage O.M."/>
            <person name="Pohl T."/>
            <person name="Merkel B.J."/>
            <person name="Hornburger P."/>
            <person name="Mueller R.-W."/>
            <person name="Bruemmer F."/>
            <person name="Labrenz M."/>
            <person name="Spormann A.M."/>
            <person name="Op Den Camp H."/>
            <person name="Overmann J."/>
            <person name="Amann R."/>
            <person name="Jetten M.S.M."/>
            <person name="Mascher T."/>
            <person name="Medema M.H."/>
            <person name="Devos D.P."/>
            <person name="Kaster A.-K."/>
            <person name="Ovreas L."/>
            <person name="Rohde M."/>
            <person name="Galperin M.Y."/>
            <person name="Jogler C."/>
        </authorList>
    </citation>
    <scope>NUCLEOTIDE SEQUENCE [LARGE SCALE GENOMIC DNA]</scope>
    <source>
        <strain evidence="3 4">Q31b</strain>
    </source>
</reference>
<protein>
    <submittedName>
        <fullName evidence="3">Outer membrane biogenesis protein BamB</fullName>
    </submittedName>
</protein>
<organism evidence="3 4">
    <name type="scientific">Novipirellula aureliae</name>
    <dbReference type="NCBI Taxonomy" id="2527966"/>
    <lineage>
        <taxon>Bacteria</taxon>
        <taxon>Pseudomonadati</taxon>
        <taxon>Planctomycetota</taxon>
        <taxon>Planctomycetia</taxon>
        <taxon>Pirellulales</taxon>
        <taxon>Pirellulaceae</taxon>
        <taxon>Novipirellula</taxon>
    </lineage>
</organism>
<dbReference type="Proteomes" id="UP000315471">
    <property type="component" value="Unassembled WGS sequence"/>
</dbReference>
<feature type="transmembrane region" description="Helical" evidence="1">
    <location>
        <begin position="21"/>
        <end position="39"/>
    </location>
</feature>
<name>A0A5C6E3F0_9BACT</name>
<evidence type="ECO:0000256" key="1">
    <source>
        <dbReference type="SAM" id="Phobius"/>
    </source>
</evidence>
<proteinExistence type="predicted"/>
<feature type="domain" description="Pyrrolo-quinoline quinone repeat" evidence="2">
    <location>
        <begin position="320"/>
        <end position="417"/>
    </location>
</feature>
<keyword evidence="4" id="KW-1185">Reference proteome</keyword>
<dbReference type="AlphaFoldDB" id="A0A5C6E3F0"/>
<dbReference type="SMART" id="SM00564">
    <property type="entry name" value="PQQ"/>
    <property type="match status" value="3"/>
</dbReference>
<dbReference type="PANTHER" id="PTHR34512:SF30">
    <property type="entry name" value="OUTER MEMBRANE PROTEIN ASSEMBLY FACTOR BAMB"/>
    <property type="match status" value="1"/>
</dbReference>
<dbReference type="PANTHER" id="PTHR34512">
    <property type="entry name" value="CELL SURFACE PROTEIN"/>
    <property type="match status" value="1"/>
</dbReference>
<dbReference type="Pfam" id="PF13360">
    <property type="entry name" value="PQQ_2"/>
    <property type="match status" value="2"/>
</dbReference>
<dbReference type="InterPro" id="IPR002372">
    <property type="entry name" value="PQQ_rpt_dom"/>
</dbReference>
<dbReference type="Gene3D" id="2.130.10.10">
    <property type="entry name" value="YVTN repeat-like/Quinoprotein amine dehydrogenase"/>
    <property type="match status" value="1"/>
</dbReference>
<evidence type="ECO:0000313" key="3">
    <source>
        <dbReference type="EMBL" id="TWU43215.1"/>
    </source>
</evidence>
<dbReference type="SUPFAM" id="SSF50998">
    <property type="entry name" value="Quinoprotein alcohol dehydrogenase-like"/>
    <property type="match status" value="1"/>
</dbReference>
<accession>A0A5C6E3F0</accession>
<keyword evidence="1" id="KW-1133">Transmembrane helix</keyword>